<reference evidence="1" key="1">
    <citation type="submission" date="2021-02" db="EMBL/GenBank/DDBJ databases">
        <authorList>
            <person name="Dougan E. K."/>
            <person name="Rhodes N."/>
            <person name="Thang M."/>
            <person name="Chan C."/>
        </authorList>
    </citation>
    <scope>NUCLEOTIDE SEQUENCE</scope>
</reference>
<dbReference type="EMBL" id="CAJNDS010002484">
    <property type="protein sequence ID" value="CAE7494477.1"/>
    <property type="molecule type" value="Genomic_DNA"/>
</dbReference>
<protein>
    <submittedName>
        <fullName evidence="1">Uncharacterized protein</fullName>
    </submittedName>
</protein>
<evidence type="ECO:0000313" key="2">
    <source>
        <dbReference type="Proteomes" id="UP000604046"/>
    </source>
</evidence>
<gene>
    <name evidence="1" type="ORF">SNAT2548_LOCUS27703</name>
</gene>
<sequence>MSKFGTVPRGLCKSVWVALRSWTAFSPASDVKLAASLQHVRSTLESADKMEQHLHERMRCFQLAFWLSGNGLFQVFGALRAAELAAGASWETLKEFLPDRAASSEDRADEERMPCYNIDSESEAMSALFEEDD</sequence>
<organism evidence="1 2">
    <name type="scientific">Symbiodinium natans</name>
    <dbReference type="NCBI Taxonomy" id="878477"/>
    <lineage>
        <taxon>Eukaryota</taxon>
        <taxon>Sar</taxon>
        <taxon>Alveolata</taxon>
        <taxon>Dinophyceae</taxon>
        <taxon>Suessiales</taxon>
        <taxon>Symbiodiniaceae</taxon>
        <taxon>Symbiodinium</taxon>
    </lineage>
</organism>
<name>A0A812SPU4_9DINO</name>
<dbReference type="AlphaFoldDB" id="A0A812SPU4"/>
<proteinExistence type="predicted"/>
<dbReference type="OrthoDB" id="10541678at2759"/>
<dbReference type="Proteomes" id="UP000604046">
    <property type="component" value="Unassembled WGS sequence"/>
</dbReference>
<evidence type="ECO:0000313" key="1">
    <source>
        <dbReference type="EMBL" id="CAE7494477.1"/>
    </source>
</evidence>
<comment type="caution">
    <text evidence="1">The sequence shown here is derived from an EMBL/GenBank/DDBJ whole genome shotgun (WGS) entry which is preliminary data.</text>
</comment>
<accession>A0A812SPU4</accession>
<keyword evidence="2" id="KW-1185">Reference proteome</keyword>